<sequence>MLHQAFRRNTTENAPASSEELHPMQTPMPPEFSTEYSTDCPAAFSTGIQQSDMAHSMAHMQTGGLSLDFIPPGMRRVLAPIKTPLMHLSRLHRLFTLYNGMTQRSNPLDFAREALDILDVRVKLKGQGFENIPRSGPLVVVSNHPFGALEGLVLMATLLPVRPDMRFLANFLLGIIPELKNVVIDVDPFDSREARNKNIRGLRTAIAHVEEGGSLAVFPSGEVSHLQPAHRGIMDPQWNRNVARIIRKTGADVLPLYFHGRNSLMFNLMGLMHPLARTALLPRELLKKRGQSVKLSVGRIIPAAMLSGANGLASEEDVINYLRVRSYSLRQEEKRSLFPVSLLPKALLPKPAQPMPIAMPRPAASLLIELDELPAEQVLLRENGYTAFEARAFQMPNMLHELGRLREATFRPVGEGTGRDLDLDPYDYEYDHLILWNDADRQIAGAYRLGQVDKITATAGSKGLYCSTLFKLKKDFFSAFGQSVELGRAIVHPDYQRDYNPLMLLWKGIGRYILRRPGLRYLFGPCSLPLVFNPYTLATTVRYLQAHHTDPELAAMVTGRKQPKLKTPKGVTEDIDIARLSFGGLNGLIKDMEDGRSLPILFKHYLKLGGRIGAFHVDSAFGTLDAFLLIDLMDAPEKMLVRYLGKEGAAAFNRPQTATPDAEQAPLR</sequence>
<feature type="domain" description="Phospholipid/glycerol acyltransferase" evidence="7">
    <location>
        <begin position="138"/>
        <end position="261"/>
    </location>
</feature>
<keyword evidence="4" id="KW-0443">Lipid metabolism</keyword>
<keyword evidence="2" id="KW-0444">Lipid biosynthesis</keyword>
<feature type="compositionally biased region" description="Polar residues" evidence="6">
    <location>
        <begin position="7"/>
        <end position="16"/>
    </location>
</feature>
<proteinExistence type="predicted"/>
<organism evidence="8 9">
    <name type="scientific">Desulfovibrio psychrotolerans</name>
    <dbReference type="NCBI Taxonomy" id="415242"/>
    <lineage>
        <taxon>Bacteria</taxon>
        <taxon>Pseudomonadati</taxon>
        <taxon>Thermodesulfobacteriota</taxon>
        <taxon>Desulfovibrionia</taxon>
        <taxon>Desulfovibrionales</taxon>
        <taxon>Desulfovibrionaceae</taxon>
        <taxon>Desulfovibrio</taxon>
    </lineage>
</organism>
<dbReference type="PANTHER" id="PTHR37323:SF1">
    <property type="entry name" value="L-ORNITHINE N(ALPHA)-ACYLTRANSFERASE"/>
    <property type="match status" value="1"/>
</dbReference>
<keyword evidence="3 8" id="KW-0808">Transferase</keyword>
<dbReference type="AlphaFoldDB" id="A0A7J0BY48"/>
<dbReference type="Proteomes" id="UP000503820">
    <property type="component" value="Unassembled WGS sequence"/>
</dbReference>
<dbReference type="SMART" id="SM00563">
    <property type="entry name" value="PlsC"/>
    <property type="match status" value="1"/>
</dbReference>
<evidence type="ECO:0000313" key="9">
    <source>
        <dbReference type="Proteomes" id="UP000503820"/>
    </source>
</evidence>
<dbReference type="SUPFAM" id="SSF55729">
    <property type="entry name" value="Acyl-CoA N-acyltransferases (Nat)"/>
    <property type="match status" value="1"/>
</dbReference>
<dbReference type="RefSeq" id="WP_243451426.1">
    <property type="nucleotide sequence ID" value="NZ_BLVP01000043.1"/>
</dbReference>
<dbReference type="Gene3D" id="3.40.630.30">
    <property type="match status" value="1"/>
</dbReference>
<evidence type="ECO:0000256" key="6">
    <source>
        <dbReference type="SAM" id="MobiDB-lite"/>
    </source>
</evidence>
<evidence type="ECO:0000256" key="4">
    <source>
        <dbReference type="ARBA" id="ARBA00023098"/>
    </source>
</evidence>
<protein>
    <submittedName>
        <fullName evidence="8">Acyltransferase</fullName>
    </submittedName>
</protein>
<evidence type="ECO:0000256" key="5">
    <source>
        <dbReference type="ARBA" id="ARBA00023315"/>
    </source>
</evidence>
<name>A0A7J0BY48_9BACT</name>
<dbReference type="Pfam" id="PF19576">
    <property type="entry name" value="Acyltransf_2"/>
    <property type="match status" value="1"/>
</dbReference>
<dbReference type="InterPro" id="IPR045746">
    <property type="entry name" value="ACT14924-like_Acyltransf_dom"/>
</dbReference>
<dbReference type="InterPro" id="IPR052351">
    <property type="entry name" value="Ornithine_N-alpha-AT"/>
</dbReference>
<evidence type="ECO:0000259" key="7">
    <source>
        <dbReference type="SMART" id="SM00563"/>
    </source>
</evidence>
<dbReference type="GO" id="GO:0016746">
    <property type="term" value="F:acyltransferase activity"/>
    <property type="evidence" value="ECO:0007669"/>
    <property type="project" value="UniProtKB-KW"/>
</dbReference>
<evidence type="ECO:0000256" key="3">
    <source>
        <dbReference type="ARBA" id="ARBA00022679"/>
    </source>
</evidence>
<keyword evidence="5 8" id="KW-0012">Acyltransferase</keyword>
<dbReference type="InterPro" id="IPR002123">
    <property type="entry name" value="Plipid/glycerol_acylTrfase"/>
</dbReference>
<gene>
    <name evidence="8" type="ORF">DSM19430T_33040</name>
</gene>
<reference evidence="8 9" key="1">
    <citation type="submission" date="2020-05" db="EMBL/GenBank/DDBJ databases">
        <title>Draft genome sequence of Desulfovibrio psychrotolerans JS1T.</title>
        <authorList>
            <person name="Ueno A."/>
            <person name="Tamazawa S."/>
            <person name="Tamamura S."/>
            <person name="Murakami T."/>
            <person name="Kiyama T."/>
            <person name="Inomata H."/>
            <person name="Amano Y."/>
            <person name="Miyakawa K."/>
            <person name="Tamaki H."/>
            <person name="Naganuma T."/>
            <person name="Kaneko K."/>
        </authorList>
    </citation>
    <scope>NUCLEOTIDE SEQUENCE [LARGE SCALE GENOMIC DNA]</scope>
    <source>
        <strain evidence="8 9">JS1</strain>
    </source>
</reference>
<feature type="region of interest" description="Disordered" evidence="6">
    <location>
        <begin position="1"/>
        <end position="36"/>
    </location>
</feature>
<dbReference type="SUPFAM" id="SSF69593">
    <property type="entry name" value="Glycerol-3-phosphate (1)-acyltransferase"/>
    <property type="match status" value="1"/>
</dbReference>
<comment type="pathway">
    <text evidence="1">Lipid metabolism.</text>
</comment>
<dbReference type="InterPro" id="IPR016181">
    <property type="entry name" value="Acyl_CoA_acyltransferase"/>
</dbReference>
<dbReference type="CDD" id="cd07986">
    <property type="entry name" value="LPLAT_ACT14924-like"/>
    <property type="match status" value="1"/>
</dbReference>
<comment type="caution">
    <text evidence="8">The sequence shown here is derived from an EMBL/GenBank/DDBJ whole genome shotgun (WGS) entry which is preliminary data.</text>
</comment>
<dbReference type="GO" id="GO:0006629">
    <property type="term" value="P:lipid metabolic process"/>
    <property type="evidence" value="ECO:0007669"/>
    <property type="project" value="UniProtKB-KW"/>
</dbReference>
<keyword evidence="9" id="KW-1185">Reference proteome</keyword>
<evidence type="ECO:0000256" key="2">
    <source>
        <dbReference type="ARBA" id="ARBA00022516"/>
    </source>
</evidence>
<accession>A0A7J0BY48</accession>
<dbReference type="EMBL" id="BLVP01000043">
    <property type="protein sequence ID" value="GFM38620.1"/>
    <property type="molecule type" value="Genomic_DNA"/>
</dbReference>
<dbReference type="Pfam" id="PF13444">
    <property type="entry name" value="Acetyltransf_5"/>
    <property type="match status" value="1"/>
</dbReference>
<evidence type="ECO:0000256" key="1">
    <source>
        <dbReference type="ARBA" id="ARBA00005189"/>
    </source>
</evidence>
<evidence type="ECO:0000313" key="8">
    <source>
        <dbReference type="EMBL" id="GFM38620.1"/>
    </source>
</evidence>
<dbReference type="PANTHER" id="PTHR37323">
    <property type="entry name" value="GCN5-RELATED N-ACETYLTRANSFERASE"/>
    <property type="match status" value="1"/>
</dbReference>